<name>A0A5J4TLC8_9EUKA</name>
<feature type="region of interest" description="Disordered" evidence="1">
    <location>
        <begin position="76"/>
        <end position="97"/>
    </location>
</feature>
<evidence type="ECO:0000313" key="3">
    <source>
        <dbReference type="Proteomes" id="UP000324800"/>
    </source>
</evidence>
<protein>
    <submittedName>
        <fullName evidence="2">Uncharacterized protein</fullName>
    </submittedName>
</protein>
<evidence type="ECO:0000313" key="2">
    <source>
        <dbReference type="EMBL" id="KAA6358749.1"/>
    </source>
</evidence>
<dbReference type="EMBL" id="SNRW01029420">
    <property type="protein sequence ID" value="KAA6358749.1"/>
    <property type="molecule type" value="Genomic_DNA"/>
</dbReference>
<gene>
    <name evidence="2" type="ORF">EZS28_045724</name>
</gene>
<reference evidence="2 3" key="1">
    <citation type="submission" date="2019-03" db="EMBL/GenBank/DDBJ databases">
        <title>Single cell metagenomics reveals metabolic interactions within the superorganism composed of flagellate Streblomastix strix and complex community of Bacteroidetes bacteria on its surface.</title>
        <authorList>
            <person name="Treitli S.C."/>
            <person name="Kolisko M."/>
            <person name="Husnik F."/>
            <person name="Keeling P."/>
            <person name="Hampl V."/>
        </authorList>
    </citation>
    <scope>NUCLEOTIDE SEQUENCE [LARGE SCALE GENOMIC DNA]</scope>
    <source>
        <strain evidence="2">ST1C</strain>
    </source>
</reference>
<feature type="compositionally biased region" description="Basic and acidic residues" evidence="1">
    <location>
        <begin position="76"/>
        <end position="96"/>
    </location>
</feature>
<feature type="compositionally biased region" description="Polar residues" evidence="1">
    <location>
        <begin position="213"/>
        <end position="226"/>
    </location>
</feature>
<feature type="compositionally biased region" description="Basic and acidic residues" evidence="1">
    <location>
        <begin position="201"/>
        <end position="211"/>
    </location>
</feature>
<dbReference type="Proteomes" id="UP000324800">
    <property type="component" value="Unassembled WGS sequence"/>
</dbReference>
<feature type="region of interest" description="Disordered" evidence="1">
    <location>
        <begin position="172"/>
        <end position="246"/>
    </location>
</feature>
<organism evidence="2 3">
    <name type="scientific">Streblomastix strix</name>
    <dbReference type="NCBI Taxonomy" id="222440"/>
    <lineage>
        <taxon>Eukaryota</taxon>
        <taxon>Metamonada</taxon>
        <taxon>Preaxostyla</taxon>
        <taxon>Oxymonadida</taxon>
        <taxon>Streblomastigidae</taxon>
        <taxon>Streblomastix</taxon>
    </lineage>
</organism>
<proteinExistence type="predicted"/>
<sequence length="246" mass="28710">MINSDEEVQIEEENINEEDEETQLKDFLDNKDDYIHNLEENINNKSEYSSECQCDNVCGSDCVCFCGGSILMHKQAEKSEMKENKRRNKENMRKDQQNIQKMKMSNEERSQFDATEQQISLNQIQQDLMLLNDPQTAREEDNDGFGIVSVLSEKGALIRFPLEDFFQLNEQGDRKEDEKVDEGKIEKEKNTFSENFLTQLERNDDQQKGDIEQYQNNDQGIHQQTGTEEDEDGSSDNMEVDEINDF</sequence>
<feature type="compositionally biased region" description="Basic and acidic residues" evidence="1">
    <location>
        <begin position="172"/>
        <end position="191"/>
    </location>
</feature>
<feature type="region of interest" description="Disordered" evidence="1">
    <location>
        <begin position="1"/>
        <end position="21"/>
    </location>
</feature>
<comment type="caution">
    <text evidence="2">The sequence shown here is derived from an EMBL/GenBank/DDBJ whole genome shotgun (WGS) entry which is preliminary data.</text>
</comment>
<feature type="compositionally biased region" description="Acidic residues" evidence="1">
    <location>
        <begin position="227"/>
        <end position="246"/>
    </location>
</feature>
<accession>A0A5J4TLC8</accession>
<dbReference type="AlphaFoldDB" id="A0A5J4TLC8"/>
<evidence type="ECO:0000256" key="1">
    <source>
        <dbReference type="SAM" id="MobiDB-lite"/>
    </source>
</evidence>